<dbReference type="SUPFAM" id="SSF109640">
    <property type="entry name" value="KRAB domain (Kruppel-associated box)"/>
    <property type="match status" value="1"/>
</dbReference>
<dbReference type="SMART" id="SM00349">
    <property type="entry name" value="KRAB"/>
    <property type="match status" value="1"/>
</dbReference>
<dbReference type="InterPro" id="IPR001909">
    <property type="entry name" value="KRAB"/>
</dbReference>
<proteinExistence type="predicted"/>
<feature type="domain" description="KRAB" evidence="1">
    <location>
        <begin position="19"/>
        <end position="88"/>
    </location>
</feature>
<organism evidence="2 3">
    <name type="scientific">Monodon monoceros</name>
    <name type="common">Narwhal</name>
    <name type="synonym">Ceratodon monodon</name>
    <dbReference type="NCBI Taxonomy" id="40151"/>
    <lineage>
        <taxon>Eukaryota</taxon>
        <taxon>Metazoa</taxon>
        <taxon>Chordata</taxon>
        <taxon>Craniata</taxon>
        <taxon>Vertebrata</taxon>
        <taxon>Euteleostomi</taxon>
        <taxon>Mammalia</taxon>
        <taxon>Eutheria</taxon>
        <taxon>Laurasiatheria</taxon>
        <taxon>Artiodactyla</taxon>
        <taxon>Whippomorpha</taxon>
        <taxon>Cetacea</taxon>
        <taxon>Odontoceti</taxon>
        <taxon>Monodontidae</taxon>
        <taxon>Monodon</taxon>
    </lineage>
</organism>
<reference evidence="2" key="2">
    <citation type="submission" date="2025-09" db="UniProtKB">
        <authorList>
            <consortium name="Ensembl"/>
        </authorList>
    </citation>
    <scope>IDENTIFICATION</scope>
</reference>
<dbReference type="GO" id="GO:0006355">
    <property type="term" value="P:regulation of DNA-templated transcription"/>
    <property type="evidence" value="ECO:0007669"/>
    <property type="project" value="InterPro"/>
</dbReference>
<dbReference type="Gene3D" id="6.10.140.140">
    <property type="match status" value="1"/>
</dbReference>
<name>A0A8C6AGL2_MONMO</name>
<dbReference type="CDD" id="cd07765">
    <property type="entry name" value="KRAB_A-box"/>
    <property type="match status" value="1"/>
</dbReference>
<accession>A0A8C6AGL2</accession>
<reference evidence="2" key="1">
    <citation type="submission" date="2025-08" db="UniProtKB">
        <authorList>
            <consortium name="Ensembl"/>
        </authorList>
    </citation>
    <scope>IDENTIFICATION</scope>
</reference>
<evidence type="ECO:0000259" key="1">
    <source>
        <dbReference type="PROSITE" id="PS50805"/>
    </source>
</evidence>
<dbReference type="AlphaFoldDB" id="A0A8C6AGL2"/>
<keyword evidence="3" id="KW-1185">Reference proteome</keyword>
<dbReference type="Ensembl" id="ENSMMNT00015000802.1">
    <property type="protein sequence ID" value="ENSMMNP00015000722.1"/>
    <property type="gene ID" value="ENSMMNG00015000598.1"/>
</dbReference>
<protein>
    <recommendedName>
        <fullName evidence="1">KRAB domain-containing protein</fullName>
    </recommendedName>
</protein>
<dbReference type="Pfam" id="PF01352">
    <property type="entry name" value="KRAB"/>
    <property type="match status" value="1"/>
</dbReference>
<evidence type="ECO:0000313" key="2">
    <source>
        <dbReference type="Ensembl" id="ENSMMNP00015000722.1"/>
    </source>
</evidence>
<dbReference type="GeneTree" id="ENSGT01150000287078"/>
<evidence type="ECO:0000313" key="3">
    <source>
        <dbReference type="Proteomes" id="UP000694561"/>
    </source>
</evidence>
<dbReference type="PROSITE" id="PS50805">
    <property type="entry name" value="KRAB"/>
    <property type="match status" value="1"/>
</dbReference>
<dbReference type="InterPro" id="IPR036051">
    <property type="entry name" value="KRAB_dom_sf"/>
</dbReference>
<dbReference type="PANTHER" id="PTHR23232">
    <property type="entry name" value="KRAB DOMAIN C2H2 ZINC FINGER"/>
    <property type="match status" value="1"/>
</dbReference>
<sequence>MASICCLWTHLSPSSQGPVTFEDMAVNFSQEEWRLLGEAQRLLYHGVMLETFALVASLGKALPPIPASWAGLCLSHFSQSQVCFFTAR</sequence>
<dbReference type="Proteomes" id="UP000694561">
    <property type="component" value="Unplaced"/>
</dbReference>
<dbReference type="PANTHER" id="PTHR23232:SF133">
    <property type="entry name" value="RIKEN CDNA 1700020N01 GENE"/>
    <property type="match status" value="1"/>
</dbReference>
<dbReference type="InterPro" id="IPR050169">
    <property type="entry name" value="Krueppel_C2H2_ZnF"/>
</dbReference>